<dbReference type="EMBL" id="OW240920">
    <property type="protein sequence ID" value="CAH2316608.1"/>
    <property type="molecule type" value="Genomic_DNA"/>
</dbReference>
<reference evidence="3" key="1">
    <citation type="submission" date="2022-03" db="EMBL/GenBank/DDBJ databases">
        <authorList>
            <person name="Alioto T."/>
            <person name="Alioto T."/>
            <person name="Gomez Garrido J."/>
        </authorList>
    </citation>
    <scope>NUCLEOTIDE SEQUENCE</scope>
</reference>
<feature type="region of interest" description="Disordered" evidence="1">
    <location>
        <begin position="89"/>
        <end position="133"/>
    </location>
</feature>
<evidence type="ECO:0000256" key="2">
    <source>
        <dbReference type="SAM" id="Phobius"/>
    </source>
</evidence>
<evidence type="ECO:0000313" key="4">
    <source>
        <dbReference type="Proteomes" id="UP001295444"/>
    </source>
</evidence>
<gene>
    <name evidence="3" type="ORF">PECUL_23A056678</name>
</gene>
<feature type="compositionally biased region" description="Basic and acidic residues" evidence="1">
    <location>
        <begin position="89"/>
        <end position="100"/>
    </location>
</feature>
<sequence>MTHDATSSGVNHTNRQRIFIVITILFGTVIICIILKYVFKKKPYLNRGYHQDDKNTSIYHSRKYSTWPRDGKDSFPVKRYRAKEDVICGPNEEKGEEMGHHSNSAFIGDNMQASDFNNSLREERRRRRRKTYT</sequence>
<keyword evidence="4" id="KW-1185">Reference proteome</keyword>
<dbReference type="AlphaFoldDB" id="A0AAD1T218"/>
<evidence type="ECO:0000313" key="3">
    <source>
        <dbReference type="EMBL" id="CAH2316608.1"/>
    </source>
</evidence>
<name>A0AAD1T218_PELCU</name>
<proteinExistence type="predicted"/>
<dbReference type="Proteomes" id="UP001295444">
    <property type="component" value="Chromosome 09"/>
</dbReference>
<feature type="compositionally biased region" description="Basic residues" evidence="1">
    <location>
        <begin position="124"/>
        <end position="133"/>
    </location>
</feature>
<keyword evidence="2" id="KW-0472">Membrane</keyword>
<evidence type="ECO:0000256" key="1">
    <source>
        <dbReference type="SAM" id="MobiDB-lite"/>
    </source>
</evidence>
<accession>A0AAD1T218</accession>
<keyword evidence="2" id="KW-0812">Transmembrane</keyword>
<feature type="compositionally biased region" description="Polar residues" evidence="1">
    <location>
        <begin position="101"/>
        <end position="119"/>
    </location>
</feature>
<feature type="transmembrane region" description="Helical" evidence="2">
    <location>
        <begin position="18"/>
        <end position="39"/>
    </location>
</feature>
<keyword evidence="2" id="KW-1133">Transmembrane helix</keyword>
<protein>
    <submittedName>
        <fullName evidence="3">Uncharacterized protein</fullName>
    </submittedName>
</protein>
<organism evidence="3 4">
    <name type="scientific">Pelobates cultripes</name>
    <name type="common">Western spadefoot toad</name>
    <dbReference type="NCBI Taxonomy" id="61616"/>
    <lineage>
        <taxon>Eukaryota</taxon>
        <taxon>Metazoa</taxon>
        <taxon>Chordata</taxon>
        <taxon>Craniata</taxon>
        <taxon>Vertebrata</taxon>
        <taxon>Euteleostomi</taxon>
        <taxon>Amphibia</taxon>
        <taxon>Batrachia</taxon>
        <taxon>Anura</taxon>
        <taxon>Pelobatoidea</taxon>
        <taxon>Pelobatidae</taxon>
        <taxon>Pelobates</taxon>
    </lineage>
</organism>